<dbReference type="InterPro" id="IPR036680">
    <property type="entry name" value="SPOR-like_sf"/>
</dbReference>
<evidence type="ECO:0000256" key="1">
    <source>
        <dbReference type="SAM" id="MobiDB-lite"/>
    </source>
</evidence>
<accession>A0ABS1E2S3</accession>
<dbReference type="Gene3D" id="3.30.70.1070">
    <property type="entry name" value="Sporulation related repeat"/>
    <property type="match status" value="1"/>
</dbReference>
<evidence type="ECO:0000313" key="3">
    <source>
        <dbReference type="EMBL" id="MBK1726081.1"/>
    </source>
</evidence>
<organism evidence="3 4">
    <name type="scientific">Halorhodospira neutriphila</name>
    <dbReference type="NCBI Taxonomy" id="168379"/>
    <lineage>
        <taxon>Bacteria</taxon>
        <taxon>Pseudomonadati</taxon>
        <taxon>Pseudomonadota</taxon>
        <taxon>Gammaproteobacteria</taxon>
        <taxon>Chromatiales</taxon>
        <taxon>Ectothiorhodospiraceae</taxon>
        <taxon>Halorhodospira</taxon>
    </lineage>
</organism>
<dbReference type="InterPro" id="IPR007730">
    <property type="entry name" value="SPOR-like_dom"/>
</dbReference>
<dbReference type="PROSITE" id="PS51724">
    <property type="entry name" value="SPOR"/>
    <property type="match status" value="1"/>
</dbReference>
<sequence>PAPSGAAPSEEAAEAQPAGDAAAGGGTEDEPTAARRWLSARQADHYTVQLLAATQRDTVLRFAQENGLAEAGRLLETERKGEPWYVLLHGDHPSREEAYAAIDELPAAAREHGPWVRTFESVRDDLPE</sequence>
<dbReference type="Pfam" id="PF05036">
    <property type="entry name" value="SPOR"/>
    <property type="match status" value="1"/>
</dbReference>
<proteinExistence type="predicted"/>
<comment type="caution">
    <text evidence="3">The sequence shown here is derived from an EMBL/GenBank/DDBJ whole genome shotgun (WGS) entry which is preliminary data.</text>
</comment>
<evidence type="ECO:0000313" key="4">
    <source>
        <dbReference type="Proteomes" id="UP000738126"/>
    </source>
</evidence>
<dbReference type="Proteomes" id="UP000738126">
    <property type="component" value="Unassembled WGS sequence"/>
</dbReference>
<reference evidence="3 4" key="1">
    <citation type="journal article" date="2020" name="Microorganisms">
        <title>Osmotic Adaptation and Compatible Solute Biosynthesis of Phototrophic Bacteria as Revealed from Genome Analyses.</title>
        <authorList>
            <person name="Imhoff J.F."/>
            <person name="Rahn T."/>
            <person name="Kunzel S."/>
            <person name="Keller A."/>
            <person name="Neulinger S.C."/>
        </authorList>
    </citation>
    <scope>NUCLEOTIDE SEQUENCE [LARGE SCALE GENOMIC DNA]</scope>
    <source>
        <strain evidence="3 4">DSM 15116</strain>
    </source>
</reference>
<feature type="non-terminal residue" evidence="3">
    <location>
        <position position="1"/>
    </location>
</feature>
<protein>
    <recommendedName>
        <fullName evidence="2">SPOR domain-containing protein</fullName>
    </recommendedName>
</protein>
<keyword evidence="4" id="KW-1185">Reference proteome</keyword>
<feature type="compositionally biased region" description="Low complexity" evidence="1">
    <location>
        <begin position="1"/>
        <end position="21"/>
    </location>
</feature>
<evidence type="ECO:0000259" key="2">
    <source>
        <dbReference type="PROSITE" id="PS51724"/>
    </source>
</evidence>
<name>A0ABS1E2S3_9GAMM</name>
<dbReference type="EMBL" id="NRSH01000023">
    <property type="protein sequence ID" value="MBK1726081.1"/>
    <property type="molecule type" value="Genomic_DNA"/>
</dbReference>
<feature type="region of interest" description="Disordered" evidence="1">
    <location>
        <begin position="1"/>
        <end position="34"/>
    </location>
</feature>
<dbReference type="RefSeq" id="WP_200256839.1">
    <property type="nucleotide sequence ID" value="NZ_NRSH01000023.1"/>
</dbReference>
<feature type="domain" description="SPOR" evidence="2">
    <location>
        <begin position="40"/>
        <end position="118"/>
    </location>
</feature>
<gene>
    <name evidence="3" type="ORF">CKO13_03400</name>
</gene>